<gene>
    <name evidence="2" type="ORF">Pla163_09100</name>
</gene>
<protein>
    <submittedName>
        <fullName evidence="2">Uncharacterized protein</fullName>
    </submittedName>
</protein>
<reference evidence="2 3" key="1">
    <citation type="submission" date="2019-02" db="EMBL/GenBank/DDBJ databases">
        <title>Deep-cultivation of Planctomycetes and their phenomic and genomic characterization uncovers novel biology.</title>
        <authorList>
            <person name="Wiegand S."/>
            <person name="Jogler M."/>
            <person name="Boedeker C."/>
            <person name="Pinto D."/>
            <person name="Vollmers J."/>
            <person name="Rivas-Marin E."/>
            <person name="Kohn T."/>
            <person name="Peeters S.H."/>
            <person name="Heuer A."/>
            <person name="Rast P."/>
            <person name="Oberbeckmann S."/>
            <person name="Bunk B."/>
            <person name="Jeske O."/>
            <person name="Meyerdierks A."/>
            <person name="Storesund J.E."/>
            <person name="Kallscheuer N."/>
            <person name="Luecker S."/>
            <person name="Lage O.M."/>
            <person name="Pohl T."/>
            <person name="Merkel B.J."/>
            <person name="Hornburger P."/>
            <person name="Mueller R.-W."/>
            <person name="Bruemmer F."/>
            <person name="Labrenz M."/>
            <person name="Spormann A.M."/>
            <person name="Op den Camp H."/>
            <person name="Overmann J."/>
            <person name="Amann R."/>
            <person name="Jetten M.S.M."/>
            <person name="Mascher T."/>
            <person name="Medema M.H."/>
            <person name="Devos D.P."/>
            <person name="Kaster A.-K."/>
            <person name="Ovreas L."/>
            <person name="Rohde M."/>
            <person name="Galperin M.Y."/>
            <person name="Jogler C."/>
        </authorList>
    </citation>
    <scope>NUCLEOTIDE SEQUENCE [LARGE SCALE GENOMIC DNA]</scope>
    <source>
        <strain evidence="2 3">Pla163</strain>
    </source>
</reference>
<dbReference type="RefSeq" id="WP_145184176.1">
    <property type="nucleotide sequence ID" value="NZ_CP036290.1"/>
</dbReference>
<dbReference type="Proteomes" id="UP000319342">
    <property type="component" value="Chromosome"/>
</dbReference>
<proteinExistence type="predicted"/>
<feature type="chain" id="PRO_5021825086" evidence="1">
    <location>
        <begin position="16"/>
        <end position="340"/>
    </location>
</feature>
<feature type="signal peptide" evidence="1">
    <location>
        <begin position="1"/>
        <end position="15"/>
    </location>
</feature>
<evidence type="ECO:0000256" key="1">
    <source>
        <dbReference type="SAM" id="SignalP"/>
    </source>
</evidence>
<dbReference type="EMBL" id="CP036290">
    <property type="protein sequence ID" value="QDU83809.1"/>
    <property type="molecule type" value="Genomic_DNA"/>
</dbReference>
<keyword evidence="1" id="KW-0732">Signal</keyword>
<sequence length="340" mass="36735" precursor="true">MKTLLLSVVSLALPAAVSLDVEIAFDVSEGTTAVKSLSYSSSLELVGGAMVVDGEEDPMPDDLVMTLEHERSLSVRDVYGNSEGGRPLTLVRTIESLDDALEASIDEGGETQEVEVVLESALVGEALRWTRGEGGEYTVAAVDEESEVKDAWLEGLTFDLDGLGFLPESGADLGEGWTVPAANLVQILALGGDAHGIPVEDGDDIGVFMLRTVALMPLFGEAEGDAELALGEFDAETGLQTIALEAEISTSVDAADYLRRLCREQEFDELESFEEVMVSSALTIEGSLVWNTKLGRLERFDLDGEIERELTMSAEQFGMVMEIVLEYEGEASWEYELETE</sequence>
<keyword evidence="3" id="KW-1185">Reference proteome</keyword>
<dbReference type="AlphaFoldDB" id="A0A518CX56"/>
<name>A0A518CX56_9BACT</name>
<evidence type="ECO:0000313" key="3">
    <source>
        <dbReference type="Proteomes" id="UP000319342"/>
    </source>
</evidence>
<evidence type="ECO:0000313" key="2">
    <source>
        <dbReference type="EMBL" id="QDU83809.1"/>
    </source>
</evidence>
<organism evidence="2 3">
    <name type="scientific">Rohdeia mirabilis</name>
    <dbReference type="NCBI Taxonomy" id="2528008"/>
    <lineage>
        <taxon>Bacteria</taxon>
        <taxon>Pseudomonadati</taxon>
        <taxon>Planctomycetota</taxon>
        <taxon>Planctomycetia</taxon>
        <taxon>Planctomycetia incertae sedis</taxon>
        <taxon>Rohdeia</taxon>
    </lineage>
</organism>
<accession>A0A518CX56</accession>